<accession>A0A077F358</accession>
<dbReference type="KEGG" id="palk:PSAKL28_06140"/>
<dbReference type="EMBL" id="CP009048">
    <property type="protein sequence ID" value="AIL59848.1"/>
    <property type="molecule type" value="Genomic_DNA"/>
</dbReference>
<dbReference type="Proteomes" id="UP000028931">
    <property type="component" value="Chromosome"/>
</dbReference>
<protein>
    <submittedName>
        <fullName evidence="1">Uncharacterized protein</fullName>
    </submittedName>
</protein>
<organism evidence="1 2">
    <name type="scientific">Pseudomonas alkylphenolica</name>
    <dbReference type="NCBI Taxonomy" id="237609"/>
    <lineage>
        <taxon>Bacteria</taxon>
        <taxon>Pseudomonadati</taxon>
        <taxon>Pseudomonadota</taxon>
        <taxon>Gammaproteobacteria</taxon>
        <taxon>Pseudomonadales</taxon>
        <taxon>Pseudomonadaceae</taxon>
        <taxon>Pseudomonas</taxon>
    </lineage>
</organism>
<dbReference type="HOGENOM" id="CLU_1160281_0_0_6"/>
<name>A0A077F358_9PSED</name>
<evidence type="ECO:0000313" key="2">
    <source>
        <dbReference type="Proteomes" id="UP000028931"/>
    </source>
</evidence>
<gene>
    <name evidence="1" type="ORF">PSAKL28_06140</name>
</gene>
<proteinExistence type="predicted"/>
<evidence type="ECO:0000313" key="1">
    <source>
        <dbReference type="EMBL" id="AIL59848.1"/>
    </source>
</evidence>
<reference evidence="1 2" key="1">
    <citation type="submission" date="2014-07" db="EMBL/GenBank/DDBJ databases">
        <authorList>
            <person name="Lee K."/>
            <person name="Lim J.Y."/>
            <person name="Hwang I."/>
        </authorList>
    </citation>
    <scope>NUCLEOTIDE SEQUENCE [LARGE SCALE GENOMIC DNA]</scope>
    <source>
        <strain evidence="1 2">KL28</strain>
    </source>
</reference>
<sequence>MDEVFMGAHNSVAEVEGAGAYVALSKLRAMLRFSLRKYWPKESFNLYRKHVSRFVEKQGVISERDILKCWLREGDARGTVELKERFFYAVLYYEAAVSRLTEGRPDASAILAMRSALEIGRFDGMQNFMSVVNLAYNGRVLGAKVGKKIREDIYEMLAELLVPGPVNPWRSYAEAANTLSEALSEYVDRNWILLDLDVYEFIITSIEKKGKVRDHYFRHALKGRDVSCPNCAEVFRVEP</sequence>
<dbReference type="AlphaFoldDB" id="A0A077F358"/>